<dbReference type="Proteomes" id="UP001233172">
    <property type="component" value="Unassembled WGS sequence"/>
</dbReference>
<dbReference type="AlphaFoldDB" id="A0AAD8AU36"/>
<reference evidence="2" key="2">
    <citation type="submission" date="2023-04" db="EMBL/GenBank/DDBJ databases">
        <authorList>
            <person name="Bu L."/>
            <person name="Lu L."/>
            <person name="Laidemitt M.R."/>
            <person name="Zhang S.M."/>
            <person name="Mutuku M."/>
            <person name="Mkoji G."/>
            <person name="Steinauer M."/>
            <person name="Loker E.S."/>
        </authorList>
    </citation>
    <scope>NUCLEOTIDE SEQUENCE</scope>
    <source>
        <strain evidence="2">KasaAsao</strain>
        <tissue evidence="2">Whole Snail</tissue>
    </source>
</reference>
<comment type="caution">
    <text evidence="2">The sequence shown here is derived from an EMBL/GenBank/DDBJ whole genome shotgun (WGS) entry which is preliminary data.</text>
</comment>
<protein>
    <submittedName>
        <fullName evidence="2">Uncharacterized protein</fullName>
    </submittedName>
</protein>
<reference evidence="2" key="1">
    <citation type="journal article" date="2023" name="PLoS Negl. Trop. Dis.">
        <title>A genome sequence for Biomphalaria pfeifferi, the major vector snail for the human-infecting parasite Schistosoma mansoni.</title>
        <authorList>
            <person name="Bu L."/>
            <person name="Lu L."/>
            <person name="Laidemitt M.R."/>
            <person name="Zhang S.M."/>
            <person name="Mutuku M."/>
            <person name="Mkoji G."/>
            <person name="Steinauer M."/>
            <person name="Loker E.S."/>
        </authorList>
    </citation>
    <scope>NUCLEOTIDE SEQUENCE</scope>
    <source>
        <strain evidence="2">KasaAsao</strain>
    </source>
</reference>
<keyword evidence="1" id="KW-0472">Membrane</keyword>
<keyword evidence="3" id="KW-1185">Reference proteome</keyword>
<sequence length="141" mass="16172">MSLFVDILVCNTTVSGVCGRKCYEYDQCSSSAYFVSLQDDTWLSYNTIKSTYVILFYLIVAPLIGAVLFFCWKGYEDACEHCDSKRSKKADMSTPNYKLKYECCKRNVAPILFPIPPDFDFKHHCGQNCLGPNKVQQPRYI</sequence>
<evidence type="ECO:0000256" key="1">
    <source>
        <dbReference type="SAM" id="Phobius"/>
    </source>
</evidence>
<accession>A0AAD8AU36</accession>
<keyword evidence="1" id="KW-1133">Transmembrane helix</keyword>
<organism evidence="2 3">
    <name type="scientific">Biomphalaria pfeifferi</name>
    <name type="common">Bloodfluke planorb</name>
    <name type="synonym">Freshwater snail</name>
    <dbReference type="NCBI Taxonomy" id="112525"/>
    <lineage>
        <taxon>Eukaryota</taxon>
        <taxon>Metazoa</taxon>
        <taxon>Spiralia</taxon>
        <taxon>Lophotrochozoa</taxon>
        <taxon>Mollusca</taxon>
        <taxon>Gastropoda</taxon>
        <taxon>Heterobranchia</taxon>
        <taxon>Euthyneura</taxon>
        <taxon>Panpulmonata</taxon>
        <taxon>Hygrophila</taxon>
        <taxon>Lymnaeoidea</taxon>
        <taxon>Planorbidae</taxon>
        <taxon>Biomphalaria</taxon>
    </lineage>
</organism>
<name>A0AAD8AU36_BIOPF</name>
<gene>
    <name evidence="2" type="ORF">Bpfe_029572</name>
</gene>
<evidence type="ECO:0000313" key="2">
    <source>
        <dbReference type="EMBL" id="KAK0040980.1"/>
    </source>
</evidence>
<dbReference type="EMBL" id="JASAOG010000293">
    <property type="protein sequence ID" value="KAK0040980.1"/>
    <property type="molecule type" value="Genomic_DNA"/>
</dbReference>
<evidence type="ECO:0000313" key="3">
    <source>
        <dbReference type="Proteomes" id="UP001233172"/>
    </source>
</evidence>
<proteinExistence type="predicted"/>
<feature type="transmembrane region" description="Helical" evidence="1">
    <location>
        <begin position="52"/>
        <end position="72"/>
    </location>
</feature>
<keyword evidence="1" id="KW-0812">Transmembrane</keyword>